<organism evidence="3 4">
    <name type="scientific">Parasponia andersonii</name>
    <name type="common">Sponia andersonii</name>
    <dbReference type="NCBI Taxonomy" id="3476"/>
    <lineage>
        <taxon>Eukaryota</taxon>
        <taxon>Viridiplantae</taxon>
        <taxon>Streptophyta</taxon>
        <taxon>Embryophyta</taxon>
        <taxon>Tracheophyta</taxon>
        <taxon>Spermatophyta</taxon>
        <taxon>Magnoliopsida</taxon>
        <taxon>eudicotyledons</taxon>
        <taxon>Gunneridae</taxon>
        <taxon>Pentapetalae</taxon>
        <taxon>rosids</taxon>
        <taxon>fabids</taxon>
        <taxon>Rosales</taxon>
        <taxon>Cannabaceae</taxon>
        <taxon>Parasponia</taxon>
    </lineage>
</organism>
<evidence type="ECO:0000313" key="3">
    <source>
        <dbReference type="EMBL" id="PON71011.1"/>
    </source>
</evidence>
<dbReference type="OrthoDB" id="185373at2759"/>
<dbReference type="PANTHER" id="PTHR47931">
    <property type="entry name" value="OS01G0228400 PROTEIN"/>
    <property type="match status" value="1"/>
</dbReference>
<dbReference type="NCBIfam" id="TIGR00756">
    <property type="entry name" value="PPR"/>
    <property type="match status" value="2"/>
</dbReference>
<evidence type="ECO:0000256" key="2">
    <source>
        <dbReference type="PROSITE-ProRule" id="PRU00708"/>
    </source>
</evidence>
<gene>
    <name evidence="3" type="ORF">PanWU01x14_077210</name>
</gene>
<evidence type="ECO:0000313" key="4">
    <source>
        <dbReference type="Proteomes" id="UP000237105"/>
    </source>
</evidence>
<reference evidence="4" key="1">
    <citation type="submission" date="2016-06" db="EMBL/GenBank/DDBJ databases">
        <title>Parallel loss of symbiosis genes in relatives of nitrogen-fixing non-legume Parasponia.</title>
        <authorList>
            <person name="Van Velzen R."/>
            <person name="Holmer R."/>
            <person name="Bu F."/>
            <person name="Rutten L."/>
            <person name="Van Zeijl A."/>
            <person name="Liu W."/>
            <person name="Santuari L."/>
            <person name="Cao Q."/>
            <person name="Sharma T."/>
            <person name="Shen D."/>
            <person name="Roswanjaya Y."/>
            <person name="Wardhani T."/>
            <person name="Kalhor M.S."/>
            <person name="Jansen J."/>
            <person name="Van den Hoogen J."/>
            <person name="Gungor B."/>
            <person name="Hartog M."/>
            <person name="Hontelez J."/>
            <person name="Verver J."/>
            <person name="Yang W.-C."/>
            <person name="Schijlen E."/>
            <person name="Repin R."/>
            <person name="Schilthuizen M."/>
            <person name="Schranz E."/>
            <person name="Heidstra R."/>
            <person name="Miyata K."/>
            <person name="Fedorova E."/>
            <person name="Kohlen W."/>
            <person name="Bisseling T."/>
            <person name="Smit S."/>
            <person name="Geurts R."/>
        </authorList>
    </citation>
    <scope>NUCLEOTIDE SEQUENCE [LARGE SCALE GENOMIC DNA]</scope>
    <source>
        <strain evidence="4">cv. WU1-14</strain>
    </source>
</reference>
<dbReference type="AlphaFoldDB" id="A0A2P5DCJ4"/>
<dbReference type="InterPro" id="IPR002885">
    <property type="entry name" value="PPR_rpt"/>
</dbReference>
<keyword evidence="4" id="KW-1185">Reference proteome</keyword>
<dbReference type="PANTHER" id="PTHR47931:SF1">
    <property type="entry name" value="PPR CONTAINING PLANT-LIKE PROTEIN"/>
    <property type="match status" value="1"/>
</dbReference>
<accession>A0A2P5DCJ4</accession>
<feature type="repeat" description="PPR" evidence="2">
    <location>
        <begin position="63"/>
        <end position="97"/>
    </location>
</feature>
<evidence type="ECO:0000256" key="1">
    <source>
        <dbReference type="ARBA" id="ARBA00022737"/>
    </source>
</evidence>
<dbReference type="Pfam" id="PF13041">
    <property type="entry name" value="PPR_2"/>
    <property type="match status" value="1"/>
</dbReference>
<feature type="repeat" description="PPR" evidence="2">
    <location>
        <begin position="98"/>
        <end position="133"/>
    </location>
</feature>
<dbReference type="Gene3D" id="1.25.40.10">
    <property type="entry name" value="Tetratricopeptide repeat domain"/>
    <property type="match status" value="1"/>
</dbReference>
<sequence length="153" mass="17244">MNILIERGKHQEAQSIFYELVEGGHKPSLVAYTSLLAILTLQKCFHAMPEIISKVEENGMKPDIVFFHAVLNALSESGNIEEAMKTFRKMRESGLKPTSRTYNTLIKGCGVAGKPVESMKLLETMSLEENIKPNIFKIRLNKIKALISQHRSE</sequence>
<dbReference type="EMBL" id="JXTB01000047">
    <property type="protein sequence ID" value="PON71011.1"/>
    <property type="molecule type" value="Genomic_DNA"/>
</dbReference>
<comment type="caution">
    <text evidence="3">The sequence shown here is derived from an EMBL/GenBank/DDBJ whole genome shotgun (WGS) entry which is preliminary data.</text>
</comment>
<protein>
    <submittedName>
        <fullName evidence="3">Pentatricopeptide repeat</fullName>
    </submittedName>
</protein>
<proteinExistence type="predicted"/>
<dbReference type="Proteomes" id="UP000237105">
    <property type="component" value="Unassembled WGS sequence"/>
</dbReference>
<name>A0A2P5DCJ4_PARAD</name>
<keyword evidence="1" id="KW-0677">Repeat</keyword>
<dbReference type="PROSITE" id="PS51375">
    <property type="entry name" value="PPR"/>
    <property type="match status" value="2"/>
</dbReference>
<dbReference type="InterPro" id="IPR011990">
    <property type="entry name" value="TPR-like_helical_dom_sf"/>
</dbReference>